<evidence type="ECO:0000313" key="8">
    <source>
        <dbReference type="Proteomes" id="UP000051401"/>
    </source>
</evidence>
<dbReference type="Pfam" id="PF00171">
    <property type="entry name" value="Aldedh"/>
    <property type="match status" value="1"/>
</dbReference>
<dbReference type="FunFam" id="3.40.605.10:FF:000007">
    <property type="entry name" value="NAD/NADP-dependent betaine aldehyde dehydrogenase"/>
    <property type="match status" value="1"/>
</dbReference>
<evidence type="ECO:0000259" key="5">
    <source>
        <dbReference type="Pfam" id="PF00171"/>
    </source>
</evidence>
<keyword evidence="8" id="KW-1185">Reference proteome</keyword>
<dbReference type="EC" id="1.2.1.78" evidence="7"/>
<dbReference type="Gene3D" id="3.40.605.10">
    <property type="entry name" value="Aldehyde Dehydrogenase, Chain A, domain 1"/>
    <property type="match status" value="1"/>
</dbReference>
<evidence type="ECO:0000256" key="3">
    <source>
        <dbReference type="PROSITE-ProRule" id="PRU10007"/>
    </source>
</evidence>
<reference evidence="6 8" key="1">
    <citation type="submission" date="2015-04" db="EMBL/GenBank/DDBJ databases">
        <title>The draft genome sequence of Roseovarius indicus B108T.</title>
        <authorList>
            <person name="Li G."/>
            <person name="Lai Q."/>
            <person name="Shao Z."/>
            <person name="Yan P."/>
        </authorList>
    </citation>
    <scope>NUCLEOTIDE SEQUENCE [LARGE SCALE GENOMIC DNA]</scope>
    <source>
        <strain evidence="6 8">B108</strain>
    </source>
</reference>
<sequence length="491" mass="51162">MPKDDPKAGAASLPHVPTEQFIAGEWRKGGGAERAVTSPGDGRHLATIHDATEADLDDAVAAAARAQAEWADAGPVARGKALKAAAQRLRDNIEDLALIDALDCGNPLQGMKFDVGLGTTLMEYFAGLTSEVKGETIPQVAGKLTYVTPQPIGVVARLVPFNHPFMFACAKIAAPLAAGNAVILKPSEETPLAALRMAEIIADLFPKGLLSVVTGAAGLGAAICGHKGIGAVGLIGSVTTGRAVVKGGADTLKRTQLELGGKNALVICEDADVARAVQGAVKGMNLGWTAGQSCGSTSRVLVHESHYDRVVEEIAKAFDAVKLGDPALETTQMGCMSTSAQYDKVCGFIERAKASGARIAAGGAPEGVPEEGLFVRPTLVCDVDADAEVAREEIFGPVLTILKWRDEAEMLSIVNGLDVGLTASIWTQDLNTAMRLSGRIEAGYVWINDASDHYLGAPFGGVKQSGIGREECLGEMLAYTENKTVTVVVPQ</sequence>
<evidence type="ECO:0000313" key="7">
    <source>
        <dbReference type="EMBL" id="QEW25121.1"/>
    </source>
</evidence>
<dbReference type="EMBL" id="LAXI01000019">
    <property type="protein sequence ID" value="KRS15715.1"/>
    <property type="molecule type" value="Genomic_DNA"/>
</dbReference>
<dbReference type="STRING" id="540747.SAMN04488031_1069"/>
<evidence type="ECO:0000256" key="1">
    <source>
        <dbReference type="ARBA" id="ARBA00009986"/>
    </source>
</evidence>
<comment type="similarity">
    <text evidence="1 4">Belongs to the aldehyde dehydrogenase family.</text>
</comment>
<dbReference type="Proteomes" id="UP000325785">
    <property type="component" value="Chromosome"/>
</dbReference>
<dbReference type="PATRIC" id="fig|540747.5.peg.2139"/>
<proteinExistence type="inferred from homology"/>
<dbReference type="PROSITE" id="PS00687">
    <property type="entry name" value="ALDEHYDE_DEHYDR_GLU"/>
    <property type="match status" value="1"/>
</dbReference>
<dbReference type="Proteomes" id="UP000051401">
    <property type="component" value="Unassembled WGS sequence"/>
</dbReference>
<evidence type="ECO:0000256" key="4">
    <source>
        <dbReference type="RuleBase" id="RU003345"/>
    </source>
</evidence>
<dbReference type="AlphaFoldDB" id="A0A0T5P3K5"/>
<reference evidence="7 9" key="2">
    <citation type="submission" date="2018-08" db="EMBL/GenBank/DDBJ databases">
        <title>Genetic Globetrotter - A new plasmid hitch-hiking vast phylogenetic and geographic distances.</title>
        <authorList>
            <person name="Vollmers J."/>
            <person name="Petersen J."/>
        </authorList>
    </citation>
    <scope>NUCLEOTIDE SEQUENCE [LARGE SCALE GENOMIC DNA]</scope>
    <source>
        <strain evidence="7 9">DSM 26383</strain>
    </source>
</reference>
<protein>
    <submittedName>
        <fullName evidence="7">2-formylbenzoate dehydrogenase</fullName>
        <ecNumber evidence="7">1.2.1.78</ecNumber>
    </submittedName>
</protein>
<name>A0A0T5P3K5_9RHOB</name>
<dbReference type="EMBL" id="CP031598">
    <property type="protein sequence ID" value="QEW25121.1"/>
    <property type="molecule type" value="Genomic_DNA"/>
</dbReference>
<dbReference type="InterPro" id="IPR016163">
    <property type="entry name" value="Ald_DH_C"/>
</dbReference>
<dbReference type="FunFam" id="3.40.309.10:FF:000009">
    <property type="entry name" value="Aldehyde dehydrogenase A"/>
    <property type="match status" value="1"/>
</dbReference>
<dbReference type="GO" id="GO:0018474">
    <property type="term" value="F:2-formylbenzoate dehydrogenase (NAD+) activity"/>
    <property type="evidence" value="ECO:0007669"/>
    <property type="project" value="UniProtKB-EC"/>
</dbReference>
<organism evidence="6 8">
    <name type="scientific">Roseovarius indicus</name>
    <dbReference type="NCBI Taxonomy" id="540747"/>
    <lineage>
        <taxon>Bacteria</taxon>
        <taxon>Pseudomonadati</taxon>
        <taxon>Pseudomonadota</taxon>
        <taxon>Alphaproteobacteria</taxon>
        <taxon>Rhodobacterales</taxon>
        <taxon>Roseobacteraceae</taxon>
        <taxon>Roseovarius</taxon>
    </lineage>
</organism>
<dbReference type="InterPro" id="IPR016162">
    <property type="entry name" value="Ald_DH_N"/>
</dbReference>
<dbReference type="OrthoDB" id="7827050at2"/>
<feature type="active site" evidence="3">
    <location>
        <position position="258"/>
    </location>
</feature>
<dbReference type="InterPro" id="IPR016161">
    <property type="entry name" value="Ald_DH/histidinol_DH"/>
</dbReference>
<keyword evidence="2 4" id="KW-0560">Oxidoreductase</keyword>
<dbReference type="InterPro" id="IPR015590">
    <property type="entry name" value="Aldehyde_DH_dom"/>
</dbReference>
<evidence type="ECO:0000313" key="9">
    <source>
        <dbReference type="Proteomes" id="UP000325785"/>
    </source>
</evidence>
<dbReference type="RefSeq" id="WP_057819555.1">
    <property type="nucleotide sequence ID" value="NZ_CP031598.1"/>
</dbReference>
<gene>
    <name evidence="7" type="primary">phdK</name>
    <name evidence="7" type="ORF">RIdsm_00906</name>
    <name evidence="6" type="ORF">XM52_21825</name>
</gene>
<evidence type="ECO:0000256" key="2">
    <source>
        <dbReference type="ARBA" id="ARBA00023002"/>
    </source>
</evidence>
<evidence type="ECO:0000313" key="6">
    <source>
        <dbReference type="EMBL" id="KRS15715.1"/>
    </source>
</evidence>
<dbReference type="SUPFAM" id="SSF53720">
    <property type="entry name" value="ALDH-like"/>
    <property type="match status" value="1"/>
</dbReference>
<dbReference type="Gene3D" id="3.40.309.10">
    <property type="entry name" value="Aldehyde Dehydrogenase, Chain A, domain 2"/>
    <property type="match status" value="1"/>
</dbReference>
<dbReference type="KEGG" id="rid:RIdsm_00906"/>
<dbReference type="PANTHER" id="PTHR11699">
    <property type="entry name" value="ALDEHYDE DEHYDROGENASE-RELATED"/>
    <property type="match status" value="1"/>
</dbReference>
<accession>A0A0T5P3K5</accession>
<dbReference type="InterPro" id="IPR029510">
    <property type="entry name" value="Ald_DH_CS_GLU"/>
</dbReference>
<feature type="domain" description="Aldehyde dehydrogenase" evidence="5">
    <location>
        <begin position="26"/>
        <end position="485"/>
    </location>
</feature>